<keyword evidence="1" id="KW-0343">GTPase activation</keyword>
<protein>
    <recommendedName>
        <fullName evidence="7">NACHT domain-containing protein</fullName>
    </recommendedName>
</protein>
<dbReference type="EMBL" id="JBGBPQ010000004">
    <property type="protein sequence ID" value="KAL1524830.1"/>
    <property type="molecule type" value="Genomic_DNA"/>
</dbReference>
<dbReference type="GO" id="GO:0048471">
    <property type="term" value="C:perinuclear region of cytoplasm"/>
    <property type="evidence" value="ECO:0007669"/>
    <property type="project" value="TreeGrafter"/>
</dbReference>
<evidence type="ECO:0000256" key="2">
    <source>
        <dbReference type="ARBA" id="ARBA00022614"/>
    </source>
</evidence>
<dbReference type="GO" id="GO:0005096">
    <property type="term" value="F:GTPase activator activity"/>
    <property type="evidence" value="ECO:0007669"/>
    <property type="project" value="UniProtKB-KW"/>
</dbReference>
<dbReference type="PANTHER" id="PTHR24113:SF12">
    <property type="entry name" value="RAN GTPASE-ACTIVATING PROTEIN 1"/>
    <property type="match status" value="1"/>
</dbReference>
<evidence type="ECO:0000256" key="4">
    <source>
        <dbReference type="SAM" id="MobiDB-lite"/>
    </source>
</evidence>
<dbReference type="GO" id="GO:0006913">
    <property type="term" value="P:nucleocytoplasmic transport"/>
    <property type="evidence" value="ECO:0007669"/>
    <property type="project" value="TreeGrafter"/>
</dbReference>
<dbReference type="Proteomes" id="UP001515480">
    <property type="component" value="Unassembled WGS sequence"/>
</dbReference>
<dbReference type="SUPFAM" id="SSF52047">
    <property type="entry name" value="RNI-like"/>
    <property type="match status" value="2"/>
</dbReference>
<gene>
    <name evidence="5" type="ORF">AB1Y20_019710</name>
</gene>
<evidence type="ECO:0000256" key="1">
    <source>
        <dbReference type="ARBA" id="ARBA00022468"/>
    </source>
</evidence>
<accession>A0AB34JVW4</accession>
<keyword evidence="6" id="KW-1185">Reference proteome</keyword>
<dbReference type="SUPFAM" id="SSF52540">
    <property type="entry name" value="P-loop containing nucleoside triphosphate hydrolases"/>
    <property type="match status" value="1"/>
</dbReference>
<feature type="region of interest" description="Disordered" evidence="4">
    <location>
        <begin position="1"/>
        <end position="53"/>
    </location>
</feature>
<dbReference type="Gene3D" id="3.80.10.10">
    <property type="entry name" value="Ribonuclease Inhibitor"/>
    <property type="match status" value="4"/>
</dbReference>
<dbReference type="Pfam" id="PF13516">
    <property type="entry name" value="LRR_6"/>
    <property type="match status" value="4"/>
</dbReference>
<dbReference type="AlphaFoldDB" id="A0AB34JVW4"/>
<dbReference type="InterPro" id="IPR001611">
    <property type="entry name" value="Leu-rich_rpt"/>
</dbReference>
<name>A0AB34JVW4_PRYPA</name>
<sequence length="1255" mass="132056">MVKHHHHGAIGHVKHGEGTLRSLGSVAESPPRSMPPLRPNERDVPLPAGKRPRLSPDDALELLLREEAVVCSASREASSGADALSLSISAARTPLGAVLALLPAALASPRLTALDLSHHSLDAPQCAAIGAALAGSALRSLRLSCASLGPEASEALARALPLASLTRLEMQRCGAGRAGGAALGAALGRGASLQSVDLSLNDIGSAGALAIGEALRSNGSLAELSLERCGLGPEGGRALAAGLRESRALLRLDAAGNDLGARGGQALAAALGANGALHRLSLRRNRMGAAALPALAAALAANRGLRSLDLAHNELGAAAGEALAAAMKANRTLTHLNLEANDIGAGALPLARALAAHPSLASLNMARNCLGPAGGSFAAALRSLASLDLSHNQLTAAEAPPLADALVSSACGSLQLQGNRLARGADAIAAALAADCALRSLDLSANQLCDASAAALAAALGSNTRLTALRLAANQIGAPPLLEAVAAHPSLTAVDLSSNRLASLPLSCQLGLGRRYQGTESFSLDLSDNPLTSPPLGPRGGAEAMRAYLLPLALQPTAVSRVRLMTLGFGGVGKSTFCAAATRPLAEMAGFGSSLLPLTAWDGAAVGAWLRGLRAEWSAAAAGALRGVRGDALRGLVVRGEEDEWRASASLAALTAGCLDEAQRRRLAQAIGSLLSKGYFSTVGALKVEGVLPLTTADGGTRECSLVDFAGQMEYLVSHQLLLSSMHALFLVLQPARAFGAPPDPRRHHESWRYWLRYLRALSPRPRGSLLLAVSQLDALDASAARRAAQAYAAEFALLQRELGDAVGPAALRLDYSAARAEESMAEARRRLAEAAEALARDWWVPRAYERLAALVRSLLAEMKRRRELPLLSRERLRAELRRDEELRAMADDPQLLQRGVEYLEAVGDAMSDARLDVLLLDPVDWFASFLAHFIRDDGNQPAEVVRGVVRLDDLIGALRHEYERPHEQLPALMALVRQLELCVCHVAEPHATAYLFPCLLPRLEAAELRAHWPCAGAPVLRAHRFRARGGFLPPGLFPTLAARLVRLNGRLPPADPRDCVHSSRLWSDAAVVAFREARVLLRVDLDAATLDIVATAPAEEEHFVGAAKGQASVTRWLAHLVRHFVRSYDQIDFDEAWLCPSPQCHGLGVPASPAEYRGTEFALASAETAGARKEHACAREGCWHQLGTGHAREPLRLRDGENQVCGNCGQQARFELRAGAQFGWGNRADAQHMLRGIGIVAGSLPGNQWASTQG</sequence>
<evidence type="ECO:0000256" key="3">
    <source>
        <dbReference type="ARBA" id="ARBA00022737"/>
    </source>
</evidence>
<dbReference type="SMART" id="SM00368">
    <property type="entry name" value="LRR_RI"/>
    <property type="match status" value="10"/>
</dbReference>
<evidence type="ECO:0008006" key="7">
    <source>
        <dbReference type="Google" id="ProtNLM"/>
    </source>
</evidence>
<dbReference type="GO" id="GO:0031267">
    <property type="term" value="F:small GTPase binding"/>
    <property type="evidence" value="ECO:0007669"/>
    <property type="project" value="TreeGrafter"/>
</dbReference>
<dbReference type="InterPro" id="IPR032675">
    <property type="entry name" value="LRR_dom_sf"/>
</dbReference>
<feature type="compositionally biased region" description="Basic residues" evidence="4">
    <location>
        <begin position="1"/>
        <end position="13"/>
    </location>
</feature>
<organism evidence="5 6">
    <name type="scientific">Prymnesium parvum</name>
    <name type="common">Toxic golden alga</name>
    <dbReference type="NCBI Taxonomy" id="97485"/>
    <lineage>
        <taxon>Eukaryota</taxon>
        <taxon>Haptista</taxon>
        <taxon>Haptophyta</taxon>
        <taxon>Prymnesiophyceae</taxon>
        <taxon>Prymnesiales</taxon>
        <taxon>Prymnesiaceae</taxon>
        <taxon>Prymnesium</taxon>
    </lineage>
</organism>
<dbReference type="GO" id="GO:0005829">
    <property type="term" value="C:cytosol"/>
    <property type="evidence" value="ECO:0007669"/>
    <property type="project" value="TreeGrafter"/>
</dbReference>
<dbReference type="GO" id="GO:0005634">
    <property type="term" value="C:nucleus"/>
    <property type="evidence" value="ECO:0007669"/>
    <property type="project" value="TreeGrafter"/>
</dbReference>
<dbReference type="InterPro" id="IPR027417">
    <property type="entry name" value="P-loop_NTPase"/>
</dbReference>
<keyword evidence="3" id="KW-0677">Repeat</keyword>
<comment type="caution">
    <text evidence="5">The sequence shown here is derived from an EMBL/GenBank/DDBJ whole genome shotgun (WGS) entry which is preliminary data.</text>
</comment>
<keyword evidence="2" id="KW-0433">Leucine-rich repeat</keyword>
<dbReference type="PANTHER" id="PTHR24113">
    <property type="entry name" value="RAN GTPASE-ACTIVATING PROTEIN 1"/>
    <property type="match status" value="1"/>
</dbReference>
<dbReference type="InterPro" id="IPR027038">
    <property type="entry name" value="RanGap"/>
</dbReference>
<evidence type="ECO:0000313" key="6">
    <source>
        <dbReference type="Proteomes" id="UP001515480"/>
    </source>
</evidence>
<evidence type="ECO:0000313" key="5">
    <source>
        <dbReference type="EMBL" id="KAL1524830.1"/>
    </source>
</evidence>
<proteinExistence type="predicted"/>
<reference evidence="5 6" key="1">
    <citation type="journal article" date="2024" name="Science">
        <title>Giant polyketide synthase enzymes in the biosynthesis of giant marine polyether toxins.</title>
        <authorList>
            <person name="Fallon T.R."/>
            <person name="Shende V.V."/>
            <person name="Wierzbicki I.H."/>
            <person name="Pendleton A.L."/>
            <person name="Watervoot N.F."/>
            <person name="Auber R.P."/>
            <person name="Gonzalez D.J."/>
            <person name="Wisecaver J.H."/>
            <person name="Moore B.S."/>
        </authorList>
    </citation>
    <scope>NUCLEOTIDE SEQUENCE [LARGE SCALE GENOMIC DNA]</scope>
    <source>
        <strain evidence="5 6">12B1</strain>
    </source>
</reference>